<evidence type="ECO:0000313" key="2">
    <source>
        <dbReference type="EMBL" id="PVE12404.1"/>
    </source>
</evidence>
<dbReference type="EMBL" id="AZSP01000112">
    <property type="protein sequence ID" value="PVE12404.1"/>
    <property type="molecule type" value="Genomic_DNA"/>
</dbReference>
<feature type="transmembrane region" description="Helical" evidence="1">
    <location>
        <begin position="64"/>
        <end position="88"/>
    </location>
</feature>
<proteinExistence type="predicted"/>
<dbReference type="Proteomes" id="UP000245992">
    <property type="component" value="Unassembled WGS sequence"/>
</dbReference>
<keyword evidence="1" id="KW-1133">Transmembrane helix</keyword>
<organism evidence="2 3">
    <name type="scientific">Streptomyces scopuliridis RB72</name>
    <dbReference type="NCBI Taxonomy" id="1440053"/>
    <lineage>
        <taxon>Bacteria</taxon>
        <taxon>Bacillati</taxon>
        <taxon>Actinomycetota</taxon>
        <taxon>Actinomycetes</taxon>
        <taxon>Kitasatosporales</taxon>
        <taxon>Streptomycetaceae</taxon>
        <taxon>Streptomyces</taxon>
    </lineage>
</organism>
<evidence type="ECO:0000313" key="3">
    <source>
        <dbReference type="Proteomes" id="UP000245992"/>
    </source>
</evidence>
<gene>
    <name evidence="2" type="ORF">Y717_03610</name>
</gene>
<keyword evidence="1" id="KW-0812">Transmembrane</keyword>
<comment type="caution">
    <text evidence="2">The sequence shown here is derived from an EMBL/GenBank/DDBJ whole genome shotgun (WGS) entry which is preliminary data.</text>
</comment>
<sequence>MKSVASRTLLAAVPVVSLGVLGVVPSLVIALRRRGRAHWIACAVFTVVTVGWVVQIAVTPEETHGLLFVADFLLLLLSTVGATLHCLLSYTPSPKGTGESA</sequence>
<protein>
    <submittedName>
        <fullName evidence="2">Uncharacterized protein</fullName>
    </submittedName>
</protein>
<accession>A0A2T7TB56</accession>
<reference evidence="2 3" key="1">
    <citation type="submission" date="2013-12" db="EMBL/GenBank/DDBJ databases">
        <title>Annotated genome of Streptomyces scopuliridis.</title>
        <authorList>
            <person name="Olson J.B."/>
        </authorList>
    </citation>
    <scope>NUCLEOTIDE SEQUENCE [LARGE SCALE GENOMIC DNA]</scope>
    <source>
        <strain evidence="2 3">RB72</strain>
    </source>
</reference>
<name>A0A2T7TB56_9ACTN</name>
<dbReference type="AlphaFoldDB" id="A0A2T7TB56"/>
<keyword evidence="1" id="KW-0472">Membrane</keyword>
<feature type="transmembrane region" description="Helical" evidence="1">
    <location>
        <begin position="38"/>
        <end position="58"/>
    </location>
</feature>
<evidence type="ECO:0000256" key="1">
    <source>
        <dbReference type="SAM" id="Phobius"/>
    </source>
</evidence>
<keyword evidence="3" id="KW-1185">Reference proteome</keyword>
<feature type="transmembrane region" description="Helical" evidence="1">
    <location>
        <begin position="12"/>
        <end position="31"/>
    </location>
</feature>